<dbReference type="InterPro" id="IPR050182">
    <property type="entry name" value="Cytochrome_P450_fam2"/>
</dbReference>
<dbReference type="GeneID" id="108561832"/>
<protein>
    <submittedName>
        <fullName evidence="7">Cytochrome P450 18a1</fullName>
    </submittedName>
</protein>
<dbReference type="PROSITE" id="PS00086">
    <property type="entry name" value="CYTOCHROME_P450"/>
    <property type="match status" value="1"/>
</dbReference>
<evidence type="ECO:0000256" key="1">
    <source>
        <dbReference type="ARBA" id="ARBA00010617"/>
    </source>
</evidence>
<dbReference type="InterPro" id="IPR036396">
    <property type="entry name" value="Cyt_P450_sf"/>
</dbReference>
<dbReference type="Proteomes" id="UP000695000">
    <property type="component" value="Unplaced"/>
</dbReference>
<dbReference type="InterPro" id="IPR002401">
    <property type="entry name" value="Cyt_P450_E_grp-I"/>
</dbReference>
<evidence type="ECO:0000256" key="5">
    <source>
        <dbReference type="RuleBase" id="RU000461"/>
    </source>
</evidence>
<evidence type="ECO:0000313" key="6">
    <source>
        <dbReference type="Proteomes" id="UP000695000"/>
    </source>
</evidence>
<keyword evidence="4 5" id="KW-0503">Monooxygenase</keyword>
<dbReference type="PANTHER" id="PTHR24300:SF413">
    <property type="entry name" value="CYTOCHROME P450 18A1"/>
    <property type="match status" value="1"/>
</dbReference>
<dbReference type="Pfam" id="PF00067">
    <property type="entry name" value="p450"/>
    <property type="match status" value="1"/>
</dbReference>
<dbReference type="PANTHER" id="PTHR24300">
    <property type="entry name" value="CYTOCHROME P450 508A4-RELATED"/>
    <property type="match status" value="1"/>
</dbReference>
<dbReference type="PRINTS" id="PR00385">
    <property type="entry name" value="P450"/>
</dbReference>
<proteinExistence type="inferred from homology"/>
<dbReference type="RefSeq" id="XP_017775403.1">
    <property type="nucleotide sequence ID" value="XM_017919914.1"/>
</dbReference>
<name>A0ABM1MLF3_NICVS</name>
<keyword evidence="3 5" id="KW-0408">Iron</keyword>
<organism evidence="6 7">
    <name type="scientific">Nicrophorus vespilloides</name>
    <name type="common">Boreal carrion beetle</name>
    <dbReference type="NCBI Taxonomy" id="110193"/>
    <lineage>
        <taxon>Eukaryota</taxon>
        <taxon>Metazoa</taxon>
        <taxon>Ecdysozoa</taxon>
        <taxon>Arthropoda</taxon>
        <taxon>Hexapoda</taxon>
        <taxon>Insecta</taxon>
        <taxon>Pterygota</taxon>
        <taxon>Neoptera</taxon>
        <taxon>Endopterygota</taxon>
        <taxon>Coleoptera</taxon>
        <taxon>Polyphaga</taxon>
        <taxon>Staphyliniformia</taxon>
        <taxon>Silphidae</taxon>
        <taxon>Nicrophorinae</taxon>
        <taxon>Nicrophorus</taxon>
    </lineage>
</organism>
<keyword evidence="2 5" id="KW-0479">Metal-binding</keyword>
<reference evidence="7" key="1">
    <citation type="submission" date="2025-08" db="UniProtKB">
        <authorList>
            <consortium name="RefSeq"/>
        </authorList>
    </citation>
    <scope>IDENTIFICATION</scope>
    <source>
        <tissue evidence="7">Whole Larva</tissue>
    </source>
</reference>
<evidence type="ECO:0000256" key="4">
    <source>
        <dbReference type="ARBA" id="ARBA00023033"/>
    </source>
</evidence>
<accession>A0ABM1MLF3</accession>
<sequence length="528" mass="60556">MFVYGFLWLWSVITREVSSNVLLVFVSVLMIVRILQILSEEKKLPPGPWGLPIIGSMPFLKGDLHLYYRDLAHKYGTLFSMRIGSQLMVVLSDYKMIRDTFRKEEFTGRPVTEFTKILGGYGVINTEGKLWKDQRRFLHDRLRNLGMTYIGSKKAQMESRITREVEELIIVMRAQNGASTDINSFFAISISNVICDILMSVRFSHNDTRFQRYMELIDEGFKLFGSMSPALFIPVLKYLPGLRKTRQKIEGNRKEMATFLQMTIDEHRRTFDPSHLRDVVDTYLLEIQKANEEGVGHQLFEGRDHDRQMQQIMGDLFSAGMETIKSSLQWGVLFMLHHPEKMRAVQEELDQIVGRKRLPNLEDLPYLPVTESTILEVLRISSIVPMGTTHAPTKDLNLNGYHLPQTAQVVPLLHAVHMDPKLWDEPEKFDPSRFIDAEGKVHKPEFFLPFGVGRRICLGEVLARMEIFLFFSSLLHSFDLTVPEGQTLPNLKGNAGVTINPNPFNTSLKPRPFDSDPITTTIRTAGSH</sequence>
<dbReference type="InterPro" id="IPR001128">
    <property type="entry name" value="Cyt_P450"/>
</dbReference>
<evidence type="ECO:0000256" key="2">
    <source>
        <dbReference type="ARBA" id="ARBA00022723"/>
    </source>
</evidence>
<keyword evidence="5" id="KW-0349">Heme</keyword>
<dbReference type="SUPFAM" id="SSF48264">
    <property type="entry name" value="Cytochrome P450"/>
    <property type="match status" value="1"/>
</dbReference>
<keyword evidence="6" id="KW-1185">Reference proteome</keyword>
<gene>
    <name evidence="7" type="primary">LOC108561832</name>
</gene>
<evidence type="ECO:0000256" key="3">
    <source>
        <dbReference type="ARBA" id="ARBA00023004"/>
    </source>
</evidence>
<evidence type="ECO:0000313" key="7">
    <source>
        <dbReference type="RefSeq" id="XP_017775403.1"/>
    </source>
</evidence>
<comment type="similarity">
    <text evidence="1 5">Belongs to the cytochrome P450 family.</text>
</comment>
<dbReference type="InterPro" id="IPR017972">
    <property type="entry name" value="Cyt_P450_CS"/>
</dbReference>
<dbReference type="Gene3D" id="1.10.630.10">
    <property type="entry name" value="Cytochrome P450"/>
    <property type="match status" value="1"/>
</dbReference>
<dbReference type="PRINTS" id="PR00463">
    <property type="entry name" value="EP450I"/>
</dbReference>
<keyword evidence="5" id="KW-0560">Oxidoreductase</keyword>